<dbReference type="GO" id="GO:0046943">
    <property type="term" value="F:carboxylic acid transmembrane transporter activity"/>
    <property type="evidence" value="ECO:0007669"/>
    <property type="project" value="TreeGrafter"/>
</dbReference>
<dbReference type="InterPro" id="IPR011701">
    <property type="entry name" value="MFS"/>
</dbReference>
<keyword evidence="8" id="KW-1185">Reference proteome</keyword>
<dbReference type="InterPro" id="IPR005829">
    <property type="entry name" value="Sugar_transporter_CS"/>
</dbReference>
<proteinExistence type="predicted"/>
<feature type="transmembrane region" description="Helical" evidence="5">
    <location>
        <begin position="359"/>
        <end position="378"/>
    </location>
</feature>
<organism evidence="7 8">
    <name type="scientific">Paludisphaera borealis</name>
    <dbReference type="NCBI Taxonomy" id="1387353"/>
    <lineage>
        <taxon>Bacteria</taxon>
        <taxon>Pseudomonadati</taxon>
        <taxon>Planctomycetota</taxon>
        <taxon>Planctomycetia</taxon>
        <taxon>Isosphaerales</taxon>
        <taxon>Isosphaeraceae</taxon>
        <taxon>Paludisphaera</taxon>
    </lineage>
</organism>
<dbReference type="InterPro" id="IPR020846">
    <property type="entry name" value="MFS_dom"/>
</dbReference>
<dbReference type="OrthoDB" id="9787026at2"/>
<feature type="transmembrane region" description="Helical" evidence="5">
    <location>
        <begin position="328"/>
        <end position="352"/>
    </location>
</feature>
<feature type="transmembrane region" description="Helical" evidence="5">
    <location>
        <begin position="184"/>
        <end position="205"/>
    </location>
</feature>
<comment type="subcellular location">
    <subcellularLocation>
        <location evidence="1">Membrane</location>
        <topology evidence="1">Multi-pass membrane protein</topology>
    </subcellularLocation>
</comment>
<evidence type="ECO:0000259" key="6">
    <source>
        <dbReference type="PROSITE" id="PS50850"/>
    </source>
</evidence>
<evidence type="ECO:0000256" key="1">
    <source>
        <dbReference type="ARBA" id="ARBA00004141"/>
    </source>
</evidence>
<feature type="transmembrane region" description="Helical" evidence="5">
    <location>
        <begin position="61"/>
        <end position="83"/>
    </location>
</feature>
<feature type="transmembrane region" description="Helical" evidence="5">
    <location>
        <begin position="244"/>
        <end position="263"/>
    </location>
</feature>
<name>A0A1U7CIW3_9BACT</name>
<dbReference type="KEGG" id="pbor:BSF38_00280"/>
<feature type="transmembrane region" description="Helical" evidence="5">
    <location>
        <begin position="119"/>
        <end position="139"/>
    </location>
</feature>
<dbReference type="PROSITE" id="PS00217">
    <property type="entry name" value="SUGAR_TRANSPORT_2"/>
    <property type="match status" value="1"/>
</dbReference>
<evidence type="ECO:0000256" key="5">
    <source>
        <dbReference type="SAM" id="Phobius"/>
    </source>
</evidence>
<dbReference type="EMBL" id="CP019082">
    <property type="protein sequence ID" value="APW58872.1"/>
    <property type="molecule type" value="Genomic_DNA"/>
</dbReference>
<evidence type="ECO:0000313" key="8">
    <source>
        <dbReference type="Proteomes" id="UP000186309"/>
    </source>
</evidence>
<dbReference type="InterPro" id="IPR036259">
    <property type="entry name" value="MFS_trans_sf"/>
</dbReference>
<keyword evidence="2 5" id="KW-0812">Transmembrane</keyword>
<dbReference type="PANTHER" id="PTHR23508:SF10">
    <property type="entry name" value="CARBOXYLIC ACID TRANSPORTER PROTEIN HOMOLOG"/>
    <property type="match status" value="1"/>
</dbReference>
<sequence length="484" mass="52525">MIAGSSTRWWRELTSTHWWVLAVAVLGWLFDAMDQRLFILARTPAIQELIPGLPADRLTTLAGWATAFFIAGWATGGLVFGLLGDRWGRVRTLSLTILVYSIFTGLSGLARSWPEFAAYRFLCGMGIGGEYAAGVALVAEAMPALARPFALGLVQAGSSVGAIIGSGLSLFIGPQSKVYGYSGWRVLFFFGVIPSLLVLLIRIRVKEPDRWLRAREESRTEGVEKQLGDVRAIFRDPILRRRTMIGMTLGMVGQIGLWSIGLFTPELVRGSLLVERRTAVAAELRATPESADAAFKASNLDELARASTATSTEAAARSASWKREADGYVGWGTLLQDVGSFFGAPLCTWVAVRFGRRHAFALAYSMALAAAWLTFGLLTTGADVFWMLPLLGFCTCGIFGVVIVYLPELYPTRLRTTGTGFCYNIARYVTATGPLLLGKLAIVFGGLGYAQPIRPAAMSLALIYFLGLAVVPFAPETRDQPLPE</sequence>
<dbReference type="PANTHER" id="PTHR23508">
    <property type="entry name" value="CARBOXYLIC ACID TRANSPORTER PROTEIN HOMOLOG"/>
    <property type="match status" value="1"/>
</dbReference>
<dbReference type="AlphaFoldDB" id="A0A1U7CIW3"/>
<dbReference type="SUPFAM" id="SSF103473">
    <property type="entry name" value="MFS general substrate transporter"/>
    <property type="match status" value="1"/>
</dbReference>
<evidence type="ECO:0000313" key="7">
    <source>
        <dbReference type="EMBL" id="APW58872.1"/>
    </source>
</evidence>
<dbReference type="Pfam" id="PF07690">
    <property type="entry name" value="MFS_1"/>
    <property type="match status" value="1"/>
</dbReference>
<protein>
    <submittedName>
        <fullName evidence="7">Metabolite transport protein YjhB</fullName>
    </submittedName>
</protein>
<feature type="transmembrane region" description="Helical" evidence="5">
    <location>
        <begin position="384"/>
        <end position="407"/>
    </location>
</feature>
<dbReference type="GO" id="GO:0005886">
    <property type="term" value="C:plasma membrane"/>
    <property type="evidence" value="ECO:0007669"/>
    <property type="project" value="TreeGrafter"/>
</dbReference>
<keyword evidence="4 5" id="KW-0472">Membrane</keyword>
<dbReference type="STRING" id="1387353.BSF38_00280"/>
<feature type="transmembrane region" description="Helical" evidence="5">
    <location>
        <begin position="428"/>
        <end position="450"/>
    </location>
</feature>
<evidence type="ECO:0000256" key="4">
    <source>
        <dbReference type="ARBA" id="ARBA00023136"/>
    </source>
</evidence>
<feature type="transmembrane region" description="Helical" evidence="5">
    <location>
        <begin position="95"/>
        <end position="113"/>
    </location>
</feature>
<dbReference type="PROSITE" id="PS50850">
    <property type="entry name" value="MFS"/>
    <property type="match status" value="1"/>
</dbReference>
<evidence type="ECO:0000256" key="2">
    <source>
        <dbReference type="ARBA" id="ARBA00022692"/>
    </source>
</evidence>
<reference evidence="8" key="1">
    <citation type="submission" date="2016-12" db="EMBL/GenBank/DDBJ databases">
        <title>Comparative genomics of four Isosphaeraceae planctomycetes: a common pool of plasmids and glycoside hydrolase genes.</title>
        <authorList>
            <person name="Ivanova A."/>
        </authorList>
    </citation>
    <scope>NUCLEOTIDE SEQUENCE [LARGE SCALE GENOMIC DNA]</scope>
    <source>
        <strain evidence="8">PX4</strain>
    </source>
</reference>
<gene>
    <name evidence="7" type="primary">yjhB_1</name>
    <name evidence="7" type="ORF">BSF38_00280</name>
</gene>
<feature type="transmembrane region" description="Helical" evidence="5">
    <location>
        <begin position="151"/>
        <end position="172"/>
    </location>
</feature>
<feature type="domain" description="Major facilitator superfamily (MFS) profile" evidence="6">
    <location>
        <begin position="20"/>
        <end position="479"/>
    </location>
</feature>
<dbReference type="RefSeq" id="WP_076343129.1">
    <property type="nucleotide sequence ID" value="NZ_CP019082.1"/>
</dbReference>
<feature type="transmembrane region" description="Helical" evidence="5">
    <location>
        <begin position="12"/>
        <end position="30"/>
    </location>
</feature>
<accession>A0A1U7CIW3</accession>
<evidence type="ECO:0000256" key="3">
    <source>
        <dbReference type="ARBA" id="ARBA00022989"/>
    </source>
</evidence>
<keyword evidence="3 5" id="KW-1133">Transmembrane helix</keyword>
<dbReference type="Gene3D" id="1.20.1250.20">
    <property type="entry name" value="MFS general substrate transporter like domains"/>
    <property type="match status" value="1"/>
</dbReference>
<dbReference type="Proteomes" id="UP000186309">
    <property type="component" value="Chromosome"/>
</dbReference>
<feature type="transmembrane region" description="Helical" evidence="5">
    <location>
        <begin position="456"/>
        <end position="474"/>
    </location>
</feature>